<gene>
    <name evidence="3" type="ORF">HK099_001375</name>
</gene>
<protein>
    <submittedName>
        <fullName evidence="3">Uncharacterized protein</fullName>
    </submittedName>
</protein>
<evidence type="ECO:0000256" key="1">
    <source>
        <dbReference type="SAM" id="MobiDB-lite"/>
    </source>
</evidence>
<reference evidence="3" key="1">
    <citation type="submission" date="2020-05" db="EMBL/GenBank/DDBJ databases">
        <title>Phylogenomic resolution of chytrid fungi.</title>
        <authorList>
            <person name="Stajich J.E."/>
            <person name="Amses K."/>
            <person name="Simmons R."/>
            <person name="Seto K."/>
            <person name="Myers J."/>
            <person name="Bonds A."/>
            <person name="Quandt C.A."/>
            <person name="Barry K."/>
            <person name="Liu P."/>
            <person name="Grigoriev I."/>
            <person name="Longcore J.E."/>
            <person name="James T.Y."/>
        </authorList>
    </citation>
    <scope>NUCLEOTIDE SEQUENCE</scope>
    <source>
        <strain evidence="3">JEL0476</strain>
    </source>
</reference>
<dbReference type="EMBL" id="JADGJW010001380">
    <property type="protein sequence ID" value="KAJ3203792.1"/>
    <property type="molecule type" value="Genomic_DNA"/>
</dbReference>
<keyword evidence="4" id="KW-1185">Reference proteome</keyword>
<evidence type="ECO:0000313" key="3">
    <source>
        <dbReference type="EMBL" id="KAJ3203792.1"/>
    </source>
</evidence>
<feature type="region of interest" description="Disordered" evidence="1">
    <location>
        <begin position="28"/>
        <end position="93"/>
    </location>
</feature>
<feature type="chain" id="PRO_5042092912" evidence="2">
    <location>
        <begin position="21"/>
        <end position="117"/>
    </location>
</feature>
<name>A0AAD5TVP9_9FUNG</name>
<accession>A0AAD5TVP9</accession>
<proteinExistence type="predicted"/>
<evidence type="ECO:0000313" key="4">
    <source>
        <dbReference type="Proteomes" id="UP001211065"/>
    </source>
</evidence>
<feature type="signal peptide" evidence="2">
    <location>
        <begin position="1"/>
        <end position="20"/>
    </location>
</feature>
<evidence type="ECO:0000256" key="2">
    <source>
        <dbReference type="SAM" id="SignalP"/>
    </source>
</evidence>
<sequence>MRFTKFYLLIVLSIIAFSFAAKTTGADGVETKIRPNGGGETNSSGPKHTKDPKPVETTTDAVETNDIASTSVPASTTTPAPIPTSEATQPVGESQANAANKLVFGAGVAAAIYWLIM</sequence>
<organism evidence="3 4">
    <name type="scientific">Clydaea vesicula</name>
    <dbReference type="NCBI Taxonomy" id="447962"/>
    <lineage>
        <taxon>Eukaryota</taxon>
        <taxon>Fungi</taxon>
        <taxon>Fungi incertae sedis</taxon>
        <taxon>Chytridiomycota</taxon>
        <taxon>Chytridiomycota incertae sedis</taxon>
        <taxon>Chytridiomycetes</taxon>
        <taxon>Lobulomycetales</taxon>
        <taxon>Lobulomycetaceae</taxon>
        <taxon>Clydaea</taxon>
    </lineage>
</organism>
<keyword evidence="2" id="KW-0732">Signal</keyword>
<dbReference type="AlphaFoldDB" id="A0AAD5TVP9"/>
<dbReference type="Proteomes" id="UP001211065">
    <property type="component" value="Unassembled WGS sequence"/>
</dbReference>
<feature type="compositionally biased region" description="Low complexity" evidence="1">
    <location>
        <begin position="68"/>
        <end position="88"/>
    </location>
</feature>
<comment type="caution">
    <text evidence="3">The sequence shown here is derived from an EMBL/GenBank/DDBJ whole genome shotgun (WGS) entry which is preliminary data.</text>
</comment>